<comment type="caution">
    <text evidence="2">The sequence shown here is derived from an EMBL/GenBank/DDBJ whole genome shotgun (WGS) entry which is preliminary data.</text>
</comment>
<accession>A0A9W9FRE5</accession>
<evidence type="ECO:0000313" key="3">
    <source>
        <dbReference type="Proteomes" id="UP001141434"/>
    </source>
</evidence>
<reference evidence="2" key="1">
    <citation type="submission" date="2022-11" db="EMBL/GenBank/DDBJ databases">
        <authorList>
            <person name="Petersen C."/>
        </authorList>
    </citation>
    <scope>NUCLEOTIDE SEQUENCE</scope>
    <source>
        <strain evidence="2">IBT 34128</strain>
    </source>
</reference>
<dbReference type="AlphaFoldDB" id="A0A9W9FRE5"/>
<evidence type="ECO:0000256" key="1">
    <source>
        <dbReference type="SAM" id="MobiDB-lite"/>
    </source>
</evidence>
<reference evidence="2" key="2">
    <citation type="journal article" date="2023" name="IMA Fungus">
        <title>Comparative genomic study of the Penicillium genus elucidates a diverse pangenome and 15 lateral gene transfer events.</title>
        <authorList>
            <person name="Petersen C."/>
            <person name="Sorensen T."/>
            <person name="Nielsen M.R."/>
            <person name="Sondergaard T.E."/>
            <person name="Sorensen J.L."/>
            <person name="Fitzpatrick D.A."/>
            <person name="Frisvad J.C."/>
            <person name="Nielsen K.L."/>
        </authorList>
    </citation>
    <scope>NUCLEOTIDE SEQUENCE</scope>
    <source>
        <strain evidence="2">IBT 34128</strain>
    </source>
</reference>
<sequence length="570" mass="63522">MLLGLFESSAVWKQGEEQGKCGFRAEDRRGSKLIGVTELPFLHFPQEPPGRVATRGSAHKNPDYFILILTMEQKLPQGLVTISSISPAEMSGPEQLDNSVIKNLWQVYYLSRQASNDQTENRLEYLFWRIWGNAHLLRSIDVKTLDRLVMGIMAEQAFNQPATGFLARTKQERLPVIETNNSLHSILKKPKTPQSEPQKTTRLLIETPDGESITRNPSNPLTPSMPDFHTKDNPAKAQGHKTYFTAPRNGKGTKRRPQFPRRKPSQVSIPKSSQAAAPKSLSPKQRNGHAASPEQLEEVSEDDESADAQKTEDMEFPFEPFEPLCEDEPAQGTQLTTPSEKFISTSWTGVNSIGVPVPVPELHSQLGTPQDAGLASNKLNPSTQQAISPAVFTITDKQDPILSQELETVGDGPKSQEEATTEPQTPRSSEQPVLPIECLVAQATDVPGFPGAQYLPMPEEMLNYLAAIITEPEPLPKHTLIPVTRWFRFGSTWVPLHPRHYVSDLEKVINEPSPLQQPSTKPLVRKGFRTRFANAQKRYSATTLATIINPGKKNDEWQDEPDVLALDFKT</sequence>
<feature type="compositionally biased region" description="Polar residues" evidence="1">
    <location>
        <begin position="213"/>
        <end position="222"/>
    </location>
</feature>
<proteinExistence type="predicted"/>
<feature type="compositionally biased region" description="Polar residues" evidence="1">
    <location>
        <begin position="265"/>
        <end position="275"/>
    </location>
</feature>
<dbReference type="OrthoDB" id="5424234at2759"/>
<feature type="compositionally biased region" description="Basic residues" evidence="1">
    <location>
        <begin position="251"/>
        <end position="264"/>
    </location>
</feature>
<feature type="region of interest" description="Disordered" evidence="1">
    <location>
        <begin position="181"/>
        <end position="309"/>
    </location>
</feature>
<feature type="compositionally biased region" description="Polar residues" evidence="1">
    <location>
        <begin position="192"/>
        <end position="201"/>
    </location>
</feature>
<dbReference type="EMBL" id="JAPMSZ010000004">
    <property type="protein sequence ID" value="KAJ5104952.1"/>
    <property type="molecule type" value="Genomic_DNA"/>
</dbReference>
<gene>
    <name evidence="2" type="ORF">NUU61_002299</name>
</gene>
<dbReference type="Proteomes" id="UP001141434">
    <property type="component" value="Unassembled WGS sequence"/>
</dbReference>
<evidence type="ECO:0008006" key="4">
    <source>
        <dbReference type="Google" id="ProtNLM"/>
    </source>
</evidence>
<feature type="compositionally biased region" description="Polar residues" evidence="1">
    <location>
        <begin position="421"/>
        <end position="431"/>
    </location>
</feature>
<name>A0A9W9FRE5_9EURO</name>
<dbReference type="GeneID" id="81392049"/>
<feature type="compositionally biased region" description="Acidic residues" evidence="1">
    <location>
        <begin position="295"/>
        <end position="306"/>
    </location>
</feature>
<feature type="region of interest" description="Disordered" evidence="1">
    <location>
        <begin position="407"/>
        <end position="432"/>
    </location>
</feature>
<keyword evidence="3" id="KW-1185">Reference proteome</keyword>
<protein>
    <recommendedName>
        <fullName evidence="4">Nitrogen regulatory protein areA GATA-like domain-containing protein</fullName>
    </recommendedName>
</protein>
<organism evidence="2 3">
    <name type="scientific">Penicillium alfredii</name>
    <dbReference type="NCBI Taxonomy" id="1506179"/>
    <lineage>
        <taxon>Eukaryota</taxon>
        <taxon>Fungi</taxon>
        <taxon>Dikarya</taxon>
        <taxon>Ascomycota</taxon>
        <taxon>Pezizomycotina</taxon>
        <taxon>Eurotiomycetes</taxon>
        <taxon>Eurotiomycetidae</taxon>
        <taxon>Eurotiales</taxon>
        <taxon>Aspergillaceae</taxon>
        <taxon>Penicillium</taxon>
    </lineage>
</organism>
<dbReference type="RefSeq" id="XP_056513948.1">
    <property type="nucleotide sequence ID" value="XM_056652881.1"/>
</dbReference>
<evidence type="ECO:0000313" key="2">
    <source>
        <dbReference type="EMBL" id="KAJ5104952.1"/>
    </source>
</evidence>